<dbReference type="Proteomes" id="UP000523139">
    <property type="component" value="Unassembled WGS sequence"/>
</dbReference>
<keyword evidence="2" id="KW-0805">Transcription regulation</keyword>
<dbReference type="PANTHER" id="PTHR30346:SF28">
    <property type="entry name" value="HTH-TYPE TRANSCRIPTIONAL REGULATOR CYNR"/>
    <property type="match status" value="1"/>
</dbReference>
<evidence type="ECO:0000313" key="6">
    <source>
        <dbReference type="EMBL" id="NLS10180.1"/>
    </source>
</evidence>
<dbReference type="InterPro" id="IPR000847">
    <property type="entry name" value="LysR_HTH_N"/>
</dbReference>
<keyword evidence="4" id="KW-0804">Transcription</keyword>
<keyword evidence="7" id="KW-1185">Reference proteome</keyword>
<dbReference type="AlphaFoldDB" id="A0A7X8YE65"/>
<dbReference type="RefSeq" id="WP_168887653.1">
    <property type="nucleotide sequence ID" value="NZ_JABAHY010000007.1"/>
</dbReference>
<dbReference type="Pfam" id="PF00126">
    <property type="entry name" value="HTH_1"/>
    <property type="match status" value="1"/>
</dbReference>
<dbReference type="PROSITE" id="PS50931">
    <property type="entry name" value="HTH_LYSR"/>
    <property type="match status" value="1"/>
</dbReference>
<dbReference type="FunFam" id="1.10.10.10:FF:000001">
    <property type="entry name" value="LysR family transcriptional regulator"/>
    <property type="match status" value="1"/>
</dbReference>
<dbReference type="Gene3D" id="3.40.190.10">
    <property type="entry name" value="Periplasmic binding protein-like II"/>
    <property type="match status" value="2"/>
</dbReference>
<dbReference type="SUPFAM" id="SSF46785">
    <property type="entry name" value="Winged helix' DNA-binding domain"/>
    <property type="match status" value="1"/>
</dbReference>
<gene>
    <name evidence="6" type="ORF">HGQ17_09240</name>
</gene>
<accession>A0A7X8YE65</accession>
<evidence type="ECO:0000256" key="1">
    <source>
        <dbReference type="ARBA" id="ARBA00009437"/>
    </source>
</evidence>
<comment type="similarity">
    <text evidence="1">Belongs to the LysR transcriptional regulatory family.</text>
</comment>
<organism evidence="6 7">
    <name type="scientific">Nesterenkonia sedimenti</name>
    <dbReference type="NCBI Taxonomy" id="1463632"/>
    <lineage>
        <taxon>Bacteria</taxon>
        <taxon>Bacillati</taxon>
        <taxon>Actinomycetota</taxon>
        <taxon>Actinomycetes</taxon>
        <taxon>Micrococcales</taxon>
        <taxon>Micrococcaceae</taxon>
        <taxon>Nesterenkonia</taxon>
    </lineage>
</organism>
<evidence type="ECO:0000256" key="4">
    <source>
        <dbReference type="ARBA" id="ARBA00023163"/>
    </source>
</evidence>
<sequence>MSWELRHIRTLAAIADHGSLTDAAAALGVSQAQVSRTLKSLEDAWGVLLVRRQPRDTVLTAEGQRAVTKGRRLLQLAEQMEAEARGQGRLRIGYAWAGAGKHTTALHRRWKRLHPQGELAFVRATGALAGLGEGLVDAAITRTEPDPGRFSSVLVGTERRVACFPEDDPWVRRRVLRMRDFAGRPLIADTRAGTTTPELWPEGRRPYVSADVSSVDEWLDAIAAGRGLGVSSEATAHQHQRSGIKYKVITDAPPLGVWITWHRGEDTASLAELRALLAELYAAA</sequence>
<dbReference type="PANTHER" id="PTHR30346">
    <property type="entry name" value="TRANSCRIPTIONAL DUAL REGULATOR HCAR-RELATED"/>
    <property type="match status" value="1"/>
</dbReference>
<dbReference type="GO" id="GO:0003677">
    <property type="term" value="F:DNA binding"/>
    <property type="evidence" value="ECO:0007669"/>
    <property type="project" value="UniProtKB-KW"/>
</dbReference>
<dbReference type="SUPFAM" id="SSF53850">
    <property type="entry name" value="Periplasmic binding protein-like II"/>
    <property type="match status" value="1"/>
</dbReference>
<feature type="domain" description="HTH lysR-type" evidence="5">
    <location>
        <begin position="3"/>
        <end position="60"/>
    </location>
</feature>
<evidence type="ECO:0000256" key="2">
    <source>
        <dbReference type="ARBA" id="ARBA00023015"/>
    </source>
</evidence>
<dbReference type="EMBL" id="JABAHY010000007">
    <property type="protein sequence ID" value="NLS10180.1"/>
    <property type="molecule type" value="Genomic_DNA"/>
</dbReference>
<dbReference type="GO" id="GO:0032993">
    <property type="term" value="C:protein-DNA complex"/>
    <property type="evidence" value="ECO:0007669"/>
    <property type="project" value="TreeGrafter"/>
</dbReference>
<evidence type="ECO:0000256" key="3">
    <source>
        <dbReference type="ARBA" id="ARBA00023125"/>
    </source>
</evidence>
<dbReference type="Gene3D" id="1.10.10.10">
    <property type="entry name" value="Winged helix-like DNA-binding domain superfamily/Winged helix DNA-binding domain"/>
    <property type="match status" value="1"/>
</dbReference>
<keyword evidence="3" id="KW-0238">DNA-binding</keyword>
<proteinExistence type="inferred from homology"/>
<evidence type="ECO:0000313" key="7">
    <source>
        <dbReference type="Proteomes" id="UP000523139"/>
    </source>
</evidence>
<comment type="caution">
    <text evidence="6">The sequence shown here is derived from an EMBL/GenBank/DDBJ whole genome shotgun (WGS) entry which is preliminary data.</text>
</comment>
<dbReference type="InterPro" id="IPR005119">
    <property type="entry name" value="LysR_subst-bd"/>
</dbReference>
<reference evidence="6 7" key="1">
    <citation type="submission" date="2020-04" db="EMBL/GenBank/DDBJ databases">
        <title>Nesterenkonia sp. nov., isolated from marine sediment.</title>
        <authorList>
            <person name="Zhang G."/>
        </authorList>
    </citation>
    <scope>NUCLEOTIDE SEQUENCE [LARGE SCALE GENOMIC DNA]</scope>
    <source>
        <strain evidence="6 7">MY13</strain>
    </source>
</reference>
<dbReference type="InterPro" id="IPR036390">
    <property type="entry name" value="WH_DNA-bd_sf"/>
</dbReference>
<protein>
    <submittedName>
        <fullName evidence="6">LysR family transcriptional regulator</fullName>
    </submittedName>
</protein>
<dbReference type="GO" id="GO:0003700">
    <property type="term" value="F:DNA-binding transcription factor activity"/>
    <property type="evidence" value="ECO:0007669"/>
    <property type="project" value="InterPro"/>
</dbReference>
<dbReference type="Pfam" id="PF03466">
    <property type="entry name" value="LysR_substrate"/>
    <property type="match status" value="1"/>
</dbReference>
<name>A0A7X8YE65_9MICC</name>
<evidence type="ECO:0000259" key="5">
    <source>
        <dbReference type="PROSITE" id="PS50931"/>
    </source>
</evidence>
<dbReference type="InterPro" id="IPR036388">
    <property type="entry name" value="WH-like_DNA-bd_sf"/>
</dbReference>